<dbReference type="AlphaFoldDB" id="A0A6C0LF05"/>
<reference evidence="1" key="1">
    <citation type="journal article" date="2020" name="Nature">
        <title>Giant virus diversity and host interactions through global metagenomics.</title>
        <authorList>
            <person name="Schulz F."/>
            <person name="Roux S."/>
            <person name="Paez-Espino D."/>
            <person name="Jungbluth S."/>
            <person name="Walsh D.A."/>
            <person name="Denef V.J."/>
            <person name="McMahon K.D."/>
            <person name="Konstantinidis K.T."/>
            <person name="Eloe-Fadrosh E.A."/>
            <person name="Kyrpides N.C."/>
            <person name="Woyke T."/>
        </authorList>
    </citation>
    <scope>NUCLEOTIDE SEQUENCE</scope>
    <source>
        <strain evidence="1">GVMAG-M-3300027770-73</strain>
    </source>
</reference>
<proteinExistence type="predicted"/>
<dbReference type="EMBL" id="MN740472">
    <property type="protein sequence ID" value="QHU28575.1"/>
    <property type="molecule type" value="Genomic_DNA"/>
</dbReference>
<protein>
    <recommendedName>
        <fullName evidence="2">Glycosyltransferase</fullName>
    </recommendedName>
</protein>
<accession>A0A6C0LF05</accession>
<evidence type="ECO:0008006" key="2">
    <source>
        <dbReference type="Google" id="ProtNLM"/>
    </source>
</evidence>
<name>A0A6C0LF05_9ZZZZ</name>
<sequence>MVKFVYYLAAIGSPNLQAKKDILQHNLIYIYNKLNENFDIVINCYEKGCTIADILDKNECPFIDNIFFYCRTGMLVELWNTNPFHKKIKNHDYIFFILDDVEIKSLDIKEFIDLKNKYNIEFLSPRVEKSTYDYMQYPVKNKLSITNRLEIFCLLLTYKDFMKYLSINDVNNPYIWGVDFMMAHFNIKTAICYKFTIIHKLPGGSYLKKAEESMNKYLKKHGYNNLKEIIDKYPEDIKENIYI</sequence>
<evidence type="ECO:0000313" key="1">
    <source>
        <dbReference type="EMBL" id="QHU28575.1"/>
    </source>
</evidence>
<organism evidence="1">
    <name type="scientific">viral metagenome</name>
    <dbReference type="NCBI Taxonomy" id="1070528"/>
    <lineage>
        <taxon>unclassified sequences</taxon>
        <taxon>metagenomes</taxon>
        <taxon>organismal metagenomes</taxon>
    </lineage>
</organism>